<evidence type="ECO:0008006" key="7">
    <source>
        <dbReference type="Google" id="ProtNLM"/>
    </source>
</evidence>
<feature type="domain" description="MACPF" evidence="4">
    <location>
        <begin position="30"/>
        <end position="374"/>
    </location>
</feature>
<dbReference type="InterPro" id="IPR000008">
    <property type="entry name" value="C2_dom"/>
</dbReference>
<dbReference type="Gene3D" id="2.60.40.150">
    <property type="entry name" value="C2 domain"/>
    <property type="match status" value="1"/>
</dbReference>
<evidence type="ECO:0000259" key="3">
    <source>
        <dbReference type="PROSITE" id="PS50004"/>
    </source>
</evidence>
<evidence type="ECO:0000256" key="1">
    <source>
        <dbReference type="ARBA" id="ARBA00022729"/>
    </source>
</evidence>
<dbReference type="SUPFAM" id="SSF49562">
    <property type="entry name" value="C2 domain (Calcium/lipid-binding domain, CaLB)"/>
    <property type="match status" value="1"/>
</dbReference>
<dbReference type="PROSITE" id="PS51412">
    <property type="entry name" value="MACPF_2"/>
    <property type="match status" value="1"/>
</dbReference>
<dbReference type="Pfam" id="PF00168">
    <property type="entry name" value="C2"/>
    <property type="match status" value="1"/>
</dbReference>
<evidence type="ECO:0000313" key="6">
    <source>
        <dbReference type="Proteomes" id="UP001187315"/>
    </source>
</evidence>
<proteinExistence type="predicted"/>
<feature type="signal peptide" evidence="2">
    <location>
        <begin position="1"/>
        <end position="25"/>
    </location>
</feature>
<dbReference type="GO" id="GO:0001913">
    <property type="term" value="P:T cell mediated cytotoxicity"/>
    <property type="evidence" value="ECO:0007669"/>
    <property type="project" value="TreeGrafter"/>
</dbReference>
<dbReference type="CDD" id="cd04032">
    <property type="entry name" value="C2_Perforin"/>
    <property type="match status" value="1"/>
</dbReference>
<dbReference type="GO" id="GO:0016020">
    <property type="term" value="C:membrane"/>
    <property type="evidence" value="ECO:0007669"/>
    <property type="project" value="TreeGrafter"/>
</dbReference>
<dbReference type="EMBL" id="JAVHJS010000018">
    <property type="protein sequence ID" value="KAK2829763.1"/>
    <property type="molecule type" value="Genomic_DNA"/>
</dbReference>
<name>A0AA88S840_TACVA</name>
<organism evidence="5 6">
    <name type="scientific">Tachysurus vachellii</name>
    <name type="common">Darkbarbel catfish</name>
    <name type="synonym">Pelteobagrus vachellii</name>
    <dbReference type="NCBI Taxonomy" id="175792"/>
    <lineage>
        <taxon>Eukaryota</taxon>
        <taxon>Metazoa</taxon>
        <taxon>Chordata</taxon>
        <taxon>Craniata</taxon>
        <taxon>Vertebrata</taxon>
        <taxon>Euteleostomi</taxon>
        <taxon>Actinopterygii</taxon>
        <taxon>Neopterygii</taxon>
        <taxon>Teleostei</taxon>
        <taxon>Ostariophysi</taxon>
        <taxon>Siluriformes</taxon>
        <taxon>Bagridae</taxon>
        <taxon>Tachysurus</taxon>
    </lineage>
</organism>
<dbReference type="AlphaFoldDB" id="A0AA88S840"/>
<dbReference type="GO" id="GO:0005509">
    <property type="term" value="F:calcium ion binding"/>
    <property type="evidence" value="ECO:0007669"/>
    <property type="project" value="InterPro"/>
</dbReference>
<accession>A0AA88S840</accession>
<dbReference type="GO" id="GO:0051607">
    <property type="term" value="P:defense response to virus"/>
    <property type="evidence" value="ECO:0007669"/>
    <property type="project" value="TreeGrafter"/>
</dbReference>
<dbReference type="SMART" id="SM00457">
    <property type="entry name" value="MACPF"/>
    <property type="match status" value="1"/>
</dbReference>
<dbReference type="InterPro" id="IPR037300">
    <property type="entry name" value="Perforin-1_C2"/>
</dbReference>
<dbReference type="InterPro" id="IPR020864">
    <property type="entry name" value="MACPF"/>
</dbReference>
<dbReference type="PANTHER" id="PTHR46096">
    <property type="entry name" value="PERFORIN-1"/>
    <property type="match status" value="1"/>
</dbReference>
<evidence type="ECO:0000259" key="4">
    <source>
        <dbReference type="PROSITE" id="PS51412"/>
    </source>
</evidence>
<dbReference type="Proteomes" id="UP001187315">
    <property type="component" value="Unassembled WGS sequence"/>
</dbReference>
<dbReference type="PROSITE" id="PS50004">
    <property type="entry name" value="C2"/>
    <property type="match status" value="1"/>
</dbReference>
<evidence type="ECO:0000313" key="5">
    <source>
        <dbReference type="EMBL" id="KAK2829763.1"/>
    </source>
</evidence>
<keyword evidence="6" id="KW-1185">Reference proteome</keyword>
<feature type="domain" description="C2" evidence="3">
    <location>
        <begin position="396"/>
        <end position="515"/>
    </location>
</feature>
<gene>
    <name evidence="5" type="ORF">Q7C36_017753</name>
</gene>
<comment type="caution">
    <text evidence="5">The sequence shown here is derived from an EMBL/GenBank/DDBJ whole genome shotgun (WGS) entry which is preliminary data.</text>
</comment>
<dbReference type="GO" id="GO:0001771">
    <property type="term" value="P:immunological synapse formation"/>
    <property type="evidence" value="ECO:0007669"/>
    <property type="project" value="TreeGrafter"/>
</dbReference>
<evidence type="ECO:0000256" key="2">
    <source>
        <dbReference type="SAM" id="SignalP"/>
    </source>
</evidence>
<dbReference type="InterPro" id="IPR035892">
    <property type="entry name" value="C2_domain_sf"/>
</dbReference>
<reference evidence="5" key="1">
    <citation type="submission" date="2023-08" db="EMBL/GenBank/DDBJ databases">
        <title>Pelteobagrus vachellii genome.</title>
        <authorList>
            <person name="Liu H."/>
        </authorList>
    </citation>
    <scope>NUCLEOTIDE SEQUENCE</scope>
    <source>
        <strain evidence="5">PRFRI_2022a</strain>
        <tissue evidence="5">Muscle</tissue>
    </source>
</reference>
<dbReference type="Pfam" id="PF01823">
    <property type="entry name" value="MACPF"/>
    <property type="match status" value="1"/>
</dbReference>
<keyword evidence="1 2" id="KW-0732">Signal</keyword>
<feature type="chain" id="PRO_5041709896" description="Perforin-1-like" evidence="2">
    <location>
        <begin position="26"/>
        <end position="593"/>
    </location>
</feature>
<dbReference type="PANTHER" id="PTHR46096:SF3">
    <property type="entry name" value="PERFORIN-1"/>
    <property type="match status" value="1"/>
</dbReference>
<sequence length="593" mass="65860">MSPAPTLLYCSGIFSLLVLLPLIQTCELGTARDCAEADFAPGSDLAGEGFDITKMQRKGSFVINMQIWKNKDKSCTLCKNPYLEGKKQKLPISVVDWRPSQKCSIKVSSSIYQSSESLVSASTSSIENNWKANLGINVKRGEGSLMLAGSNSKLAEYSMEKTKKDRFSFTSHSISCGYYSYRVSDKPVIHPEFKRALSQLPKQYESRFKPRFFKLIDSFGTHYITKVTLGGKVHSVTSIRQCQASLQGLSVDEVKKCLDVEASASVSGKVNVNIDSKHCDEAKAKTENKNSFSSNFNDRITEITGGHTTEPELLFSADKDPGAYKEWLSSIPLHPDVISYSLQPLHELLPTNNPTRKHLRKALHDFILEKSLWRNCSEPCSTGIKSNPQEPCLCSCRNNPGVTADCCPSKRGIARAMVTVLRASGLWGDHTTATDGYVKVQEKNNMQIGRTPVIYNNNNPNWAMTFDLGDVSLNSYDPLKLEVWDEDSKWDDDLLGACNVHLKAGVAENFCNLNHGELYYKTEVICPPSLAGPSCSDYVGSPMNFNLEKLYVSRHSRPVPQDMLQEMGVTPDEAPLTVKQMGYDSYKSVVQLL</sequence>
<dbReference type="GO" id="GO:0022829">
    <property type="term" value="F:wide pore channel activity"/>
    <property type="evidence" value="ECO:0007669"/>
    <property type="project" value="TreeGrafter"/>
</dbReference>
<dbReference type="SMART" id="SM00239">
    <property type="entry name" value="C2"/>
    <property type="match status" value="1"/>
</dbReference>
<dbReference type="GO" id="GO:0140911">
    <property type="term" value="F:pore-forming activity"/>
    <property type="evidence" value="ECO:0007669"/>
    <property type="project" value="InterPro"/>
</dbReference>
<protein>
    <recommendedName>
        <fullName evidence="7">Perforin-1-like</fullName>
    </recommendedName>
</protein>
<dbReference type="InterPro" id="IPR052784">
    <property type="entry name" value="Perforin-1_pore-forming"/>
</dbReference>